<dbReference type="GO" id="GO:0009898">
    <property type="term" value="C:cytoplasmic side of plasma membrane"/>
    <property type="evidence" value="ECO:0007669"/>
    <property type="project" value="TreeGrafter"/>
</dbReference>
<dbReference type="PIRSF" id="PIRSF003092">
    <property type="entry name" value="MinD"/>
    <property type="match status" value="1"/>
</dbReference>
<reference evidence="4" key="1">
    <citation type="submission" date="2016-10" db="EMBL/GenBank/DDBJ databases">
        <authorList>
            <person name="Varghese N."/>
            <person name="Submissions S."/>
        </authorList>
    </citation>
    <scope>NUCLEOTIDE SEQUENCE [LARGE SCALE GENOMIC DNA]</scope>
    <source>
        <strain evidence="4">DSM 16995</strain>
    </source>
</reference>
<dbReference type="OrthoDB" id="9773088at2"/>
<keyword evidence="2" id="KW-0067">ATP-binding</keyword>
<evidence type="ECO:0000313" key="3">
    <source>
        <dbReference type="EMBL" id="SDL13684.1"/>
    </source>
</evidence>
<protein>
    <submittedName>
        <fullName evidence="3">Flagellar biosynthesis protein FlhG</fullName>
    </submittedName>
</protein>
<dbReference type="Pfam" id="PF10609">
    <property type="entry name" value="ParA"/>
    <property type="match status" value="1"/>
</dbReference>
<dbReference type="GO" id="GO:0051782">
    <property type="term" value="P:negative regulation of cell division"/>
    <property type="evidence" value="ECO:0007669"/>
    <property type="project" value="TreeGrafter"/>
</dbReference>
<dbReference type="GO" id="GO:0005524">
    <property type="term" value="F:ATP binding"/>
    <property type="evidence" value="ECO:0007669"/>
    <property type="project" value="UniProtKB-KW"/>
</dbReference>
<dbReference type="InterPro" id="IPR033875">
    <property type="entry name" value="FlhG"/>
</dbReference>
<name>A0A1G9HLR2_9BACT</name>
<dbReference type="InterPro" id="IPR050625">
    <property type="entry name" value="ParA/MinD_ATPase"/>
</dbReference>
<evidence type="ECO:0000313" key="4">
    <source>
        <dbReference type="Proteomes" id="UP000199053"/>
    </source>
</evidence>
<dbReference type="Gene3D" id="3.40.50.300">
    <property type="entry name" value="P-loop containing nucleotide triphosphate hydrolases"/>
    <property type="match status" value="1"/>
</dbReference>
<keyword evidence="4" id="KW-1185">Reference proteome</keyword>
<accession>A0A1G9HLR2</accession>
<organism evidence="3 4">
    <name type="scientific">Maridesulfovibrio ferrireducens</name>
    <dbReference type="NCBI Taxonomy" id="246191"/>
    <lineage>
        <taxon>Bacteria</taxon>
        <taxon>Pseudomonadati</taxon>
        <taxon>Thermodesulfobacteriota</taxon>
        <taxon>Desulfovibrionia</taxon>
        <taxon>Desulfovibrionales</taxon>
        <taxon>Desulfovibrionaceae</taxon>
        <taxon>Maridesulfovibrio</taxon>
    </lineage>
</organism>
<sequence length="274" mass="30100">MINANKTLSLAVMSGKGGVGKTNLSLNLSYALNAGGNSLLLMDCDLGLANLDVLLGISPESNMQDLLISGTKPSDIVIPIEEGKKFDILPAASGVPELVEMDEDMQEMLFSKISKLVGRYQYLVMDLGAGINSTVLSFATIAQMRFVVITPEPTSLTDSYALIKVLHTRHNVSDFNIIVNQATTSKEAKETFDRLNMACEKFLNIKLKNIGFVRYDPAVTEAVRRQIPFLKYAPKSEASRDILNIAVKIQKIRMENMGKLGDRPVIKKFPDLST</sequence>
<keyword evidence="3" id="KW-0969">Cilium</keyword>
<dbReference type="SUPFAM" id="SSF52540">
    <property type="entry name" value="P-loop containing nucleoside triphosphate hydrolases"/>
    <property type="match status" value="1"/>
</dbReference>
<evidence type="ECO:0000256" key="2">
    <source>
        <dbReference type="ARBA" id="ARBA00022840"/>
    </source>
</evidence>
<dbReference type="InterPro" id="IPR027417">
    <property type="entry name" value="P-loop_NTPase"/>
</dbReference>
<dbReference type="EMBL" id="FNGA01000003">
    <property type="protein sequence ID" value="SDL13684.1"/>
    <property type="molecule type" value="Genomic_DNA"/>
</dbReference>
<proteinExistence type="predicted"/>
<dbReference type="GO" id="GO:0005829">
    <property type="term" value="C:cytosol"/>
    <property type="evidence" value="ECO:0007669"/>
    <property type="project" value="TreeGrafter"/>
</dbReference>
<dbReference type="CDD" id="cd02038">
    <property type="entry name" value="FlhG-like"/>
    <property type="match status" value="1"/>
</dbReference>
<dbReference type="RefSeq" id="WP_092161055.1">
    <property type="nucleotide sequence ID" value="NZ_FNGA01000003.1"/>
</dbReference>
<keyword evidence="1" id="KW-0547">Nucleotide-binding</keyword>
<dbReference type="GO" id="GO:0016887">
    <property type="term" value="F:ATP hydrolysis activity"/>
    <property type="evidence" value="ECO:0007669"/>
    <property type="project" value="TreeGrafter"/>
</dbReference>
<gene>
    <name evidence="3" type="ORF">SAMN05660337_2216</name>
</gene>
<keyword evidence="3" id="KW-0282">Flagellum</keyword>
<dbReference type="Proteomes" id="UP000199053">
    <property type="component" value="Unassembled WGS sequence"/>
</dbReference>
<dbReference type="InterPro" id="IPR025501">
    <property type="entry name" value="MinD_FleN"/>
</dbReference>
<keyword evidence="3" id="KW-0966">Cell projection</keyword>
<dbReference type="InterPro" id="IPR033756">
    <property type="entry name" value="YlxH/NBP35"/>
</dbReference>
<dbReference type="PANTHER" id="PTHR43384">
    <property type="entry name" value="SEPTUM SITE-DETERMINING PROTEIN MIND HOMOLOG, CHLOROPLASTIC-RELATED"/>
    <property type="match status" value="1"/>
</dbReference>
<evidence type="ECO:0000256" key="1">
    <source>
        <dbReference type="ARBA" id="ARBA00022741"/>
    </source>
</evidence>
<dbReference type="STRING" id="246191.SAMN05660337_2216"/>
<dbReference type="PANTHER" id="PTHR43384:SF4">
    <property type="entry name" value="CELLULOSE BIOSYNTHESIS PROTEIN BCSQ-RELATED"/>
    <property type="match status" value="1"/>
</dbReference>
<dbReference type="AlphaFoldDB" id="A0A1G9HLR2"/>